<comment type="caution">
    <text evidence="4">The sequence shown here is derived from an EMBL/GenBank/DDBJ whole genome shotgun (WGS) entry which is preliminary data.</text>
</comment>
<dbReference type="PROSITE" id="PS51186">
    <property type="entry name" value="GNAT"/>
    <property type="match status" value="2"/>
</dbReference>
<accession>A0ABW2DPT0</accession>
<keyword evidence="5" id="KW-1185">Reference proteome</keyword>
<sequence length="285" mass="31995">MTFSFADTATVAQLCTLFNAAFADYVIPMVLTEPVLQMKLLRDGTKPELSPVAMDKNEPVGFILNSLSSWQGKRTAYNGGTGVVPSARGQALTEQMYQFCVPLLRQYGAEQCLLEVIQENTRALKVYKRLGFDIVRTFRCFKQTKPEVQWHTHKAEDIVLKRVASPNWELYQTFWDMEPSWQHHTAAVDRSASYVQIIEAQTQGKCIGYGVVYSMTGAIAQLAVAPDWRNKGIGQALMQELMASVETPAVTVVNIDANRGESLLQFLENRNVAETKGQFEMVREV</sequence>
<dbReference type="InterPro" id="IPR050832">
    <property type="entry name" value="Bact_Acetyltransf"/>
</dbReference>
<keyword evidence="2" id="KW-0012">Acyltransferase</keyword>
<dbReference type="CDD" id="cd04301">
    <property type="entry name" value="NAT_SF"/>
    <property type="match status" value="2"/>
</dbReference>
<protein>
    <submittedName>
        <fullName evidence="4">GNAT family N-acetyltransferase</fullName>
    </submittedName>
</protein>
<dbReference type="Gene3D" id="3.40.630.30">
    <property type="match status" value="2"/>
</dbReference>
<feature type="domain" description="N-acetyltransferase" evidence="3">
    <location>
        <begin position="158"/>
        <end position="285"/>
    </location>
</feature>
<keyword evidence="1" id="KW-0808">Transferase</keyword>
<evidence type="ECO:0000256" key="2">
    <source>
        <dbReference type="ARBA" id="ARBA00023315"/>
    </source>
</evidence>
<reference evidence="5" key="1">
    <citation type="journal article" date="2019" name="Int. J. Syst. Evol. Microbiol.">
        <title>The Global Catalogue of Microorganisms (GCM) 10K type strain sequencing project: providing services to taxonomists for standard genome sequencing and annotation.</title>
        <authorList>
            <consortium name="The Broad Institute Genomics Platform"/>
            <consortium name="The Broad Institute Genome Sequencing Center for Infectious Disease"/>
            <person name="Wu L."/>
            <person name="Ma J."/>
        </authorList>
    </citation>
    <scope>NUCLEOTIDE SEQUENCE [LARGE SCALE GENOMIC DNA]</scope>
    <source>
        <strain evidence="5">CGMCC 4.7393</strain>
    </source>
</reference>
<dbReference type="Pfam" id="PF00583">
    <property type="entry name" value="Acetyltransf_1"/>
    <property type="match status" value="2"/>
</dbReference>
<dbReference type="PANTHER" id="PTHR43877:SF2">
    <property type="entry name" value="AMINOALKYLPHOSPHONATE N-ACETYLTRANSFERASE-RELATED"/>
    <property type="match status" value="1"/>
</dbReference>
<dbReference type="EMBL" id="JBHSYQ010000006">
    <property type="protein sequence ID" value="MFC6998508.1"/>
    <property type="molecule type" value="Genomic_DNA"/>
</dbReference>
<gene>
    <name evidence="4" type="ORF">ACFQHR_12795</name>
</gene>
<organism evidence="4 5">
    <name type="scientific">Rufibacter roseus</name>
    <dbReference type="NCBI Taxonomy" id="1567108"/>
    <lineage>
        <taxon>Bacteria</taxon>
        <taxon>Pseudomonadati</taxon>
        <taxon>Bacteroidota</taxon>
        <taxon>Cytophagia</taxon>
        <taxon>Cytophagales</taxon>
        <taxon>Hymenobacteraceae</taxon>
        <taxon>Rufibacter</taxon>
    </lineage>
</organism>
<evidence type="ECO:0000313" key="5">
    <source>
        <dbReference type="Proteomes" id="UP001596405"/>
    </source>
</evidence>
<evidence type="ECO:0000313" key="4">
    <source>
        <dbReference type="EMBL" id="MFC6998508.1"/>
    </source>
</evidence>
<dbReference type="PANTHER" id="PTHR43877">
    <property type="entry name" value="AMINOALKYLPHOSPHONATE N-ACETYLTRANSFERASE-RELATED-RELATED"/>
    <property type="match status" value="1"/>
</dbReference>
<dbReference type="InterPro" id="IPR016181">
    <property type="entry name" value="Acyl_CoA_acyltransferase"/>
</dbReference>
<evidence type="ECO:0000259" key="3">
    <source>
        <dbReference type="PROSITE" id="PS51186"/>
    </source>
</evidence>
<proteinExistence type="predicted"/>
<feature type="domain" description="N-acetyltransferase" evidence="3">
    <location>
        <begin position="1"/>
        <end position="156"/>
    </location>
</feature>
<dbReference type="Proteomes" id="UP001596405">
    <property type="component" value="Unassembled WGS sequence"/>
</dbReference>
<evidence type="ECO:0000256" key="1">
    <source>
        <dbReference type="ARBA" id="ARBA00022679"/>
    </source>
</evidence>
<dbReference type="InterPro" id="IPR000182">
    <property type="entry name" value="GNAT_dom"/>
</dbReference>
<name>A0ABW2DPT0_9BACT</name>
<dbReference type="SUPFAM" id="SSF55729">
    <property type="entry name" value="Acyl-CoA N-acyltransferases (Nat)"/>
    <property type="match status" value="1"/>
</dbReference>
<dbReference type="RefSeq" id="WP_066617369.1">
    <property type="nucleotide sequence ID" value="NZ_JBHSYQ010000006.1"/>
</dbReference>